<protein>
    <recommendedName>
        <fullName evidence="4">Lipoprotein</fullName>
    </recommendedName>
</protein>
<evidence type="ECO:0000256" key="1">
    <source>
        <dbReference type="SAM" id="MobiDB-lite"/>
    </source>
</evidence>
<keyword evidence="3" id="KW-1185">Reference proteome</keyword>
<feature type="compositionally biased region" description="Basic and acidic residues" evidence="1">
    <location>
        <begin position="60"/>
        <end position="71"/>
    </location>
</feature>
<gene>
    <name evidence="2" type="ORF">GCM10009030_30740</name>
</gene>
<name>A0A830GQQ4_9EURY</name>
<reference evidence="2" key="2">
    <citation type="submission" date="2020-09" db="EMBL/GenBank/DDBJ databases">
        <authorList>
            <person name="Sun Q."/>
            <person name="Ohkuma M."/>
        </authorList>
    </citation>
    <scope>NUCLEOTIDE SEQUENCE</scope>
    <source>
        <strain evidence="2">JCM 17820</strain>
    </source>
</reference>
<reference evidence="2" key="1">
    <citation type="journal article" date="2014" name="Int. J. Syst. Evol. Microbiol.">
        <title>Complete genome sequence of Corynebacterium casei LMG S-19264T (=DSM 44701T), isolated from a smear-ripened cheese.</title>
        <authorList>
            <consortium name="US DOE Joint Genome Institute (JGI-PGF)"/>
            <person name="Walter F."/>
            <person name="Albersmeier A."/>
            <person name="Kalinowski J."/>
            <person name="Ruckert C."/>
        </authorList>
    </citation>
    <scope>NUCLEOTIDE SEQUENCE</scope>
    <source>
        <strain evidence="2">JCM 17820</strain>
    </source>
</reference>
<comment type="caution">
    <text evidence="2">The sequence shown here is derived from an EMBL/GenBank/DDBJ whole genome shotgun (WGS) entry which is preliminary data.</text>
</comment>
<evidence type="ECO:0000313" key="3">
    <source>
        <dbReference type="Proteomes" id="UP000605784"/>
    </source>
</evidence>
<evidence type="ECO:0000313" key="2">
    <source>
        <dbReference type="EMBL" id="GGN99338.1"/>
    </source>
</evidence>
<dbReference type="Proteomes" id="UP000605784">
    <property type="component" value="Unassembled WGS sequence"/>
</dbReference>
<sequence>MRRQSVALLCAVTLLLAGCHGFESSLGAPEQPATATPTADTVFTLELVSSGSGDNAHASETARPDPETDVRGWENGVWHNETLAVTSEDGLNESERAAVVARSMARVEFVRELEFERTVAVEVISREAYRNRTGGSDPGESLRRFDNAKFEALFLVGEGRDSIAVQRSELGESVLGYYSPSREAIVLVSDAETPTVSESTLAHELVHALQDQQFGLDSDARTRDAVQGYNGLVEGDAVATTDSYTARCGVQWECLSSEPGASGGGDRHFGLGFLLYFPYSDGTGLVDDRRERGGWAAVNDAYDEAPDGAREVMAPGEYPDWEPRDVQLADRSTDEWERVRPSGRPDYAVVGPSAIAATMAYTLADDYNESAVVAPDEVFNYDGRSLDSADPYDYALPATTGWSGGRMHVYTNGTETAYTWRTVWSTERDAEAFARAWAAVLSHWGGTRTADGTWVLAESSPFADAVAVHVSGDTVTVVNAPTERELNEVYDA</sequence>
<evidence type="ECO:0008006" key="4">
    <source>
        <dbReference type="Google" id="ProtNLM"/>
    </source>
</evidence>
<feature type="region of interest" description="Disordered" evidence="1">
    <location>
        <begin position="50"/>
        <end position="71"/>
    </location>
</feature>
<accession>A0A830GQQ4</accession>
<dbReference type="AlphaFoldDB" id="A0A830GQQ4"/>
<proteinExistence type="predicted"/>
<dbReference type="PROSITE" id="PS51257">
    <property type="entry name" value="PROKAR_LIPOPROTEIN"/>
    <property type="match status" value="1"/>
</dbReference>
<dbReference type="EMBL" id="BMOU01000005">
    <property type="protein sequence ID" value="GGN99338.1"/>
    <property type="molecule type" value="Genomic_DNA"/>
</dbReference>
<dbReference type="InterPro" id="IPR047792">
    <property type="entry name" value="Hvo_1808-like"/>
</dbReference>
<dbReference type="RefSeq" id="WP_188999919.1">
    <property type="nucleotide sequence ID" value="NZ_BMOU01000005.1"/>
</dbReference>
<organism evidence="2 3">
    <name type="scientific">Haloarcula pellucida</name>
    <dbReference type="NCBI Taxonomy" id="1427151"/>
    <lineage>
        <taxon>Archaea</taxon>
        <taxon>Methanobacteriati</taxon>
        <taxon>Methanobacteriota</taxon>
        <taxon>Stenosarchaea group</taxon>
        <taxon>Halobacteria</taxon>
        <taxon>Halobacteriales</taxon>
        <taxon>Haloarculaceae</taxon>
        <taxon>Haloarcula</taxon>
    </lineage>
</organism>
<dbReference type="NCBIfam" id="NF038145">
    <property type="entry name" value="Hvo_1808_fam"/>
    <property type="match status" value="1"/>
</dbReference>